<protein>
    <recommendedName>
        <fullName evidence="4 15">Dolichyl-phosphate-mannose--protein mannosyltransferase</fullName>
        <ecNumber evidence="4 15">2.4.1.109</ecNumber>
    </recommendedName>
</protein>
<dbReference type="InterPro" id="IPR036300">
    <property type="entry name" value="MIR_dom_sf"/>
</dbReference>
<feature type="transmembrane region" description="Helical" evidence="15">
    <location>
        <begin position="629"/>
        <end position="650"/>
    </location>
</feature>
<evidence type="ECO:0000256" key="8">
    <source>
        <dbReference type="ARBA" id="ARBA00022737"/>
    </source>
</evidence>
<comment type="catalytic activity">
    <reaction evidence="14 15">
        <text>a di-trans,poly-cis-dolichyl beta-D-mannosyl phosphate + L-seryl-[protein] = 3-O-(alpha-D-mannosyl)-L-seryl-[protein] + a di-trans,poly-cis-dolichyl phosphate + H(+)</text>
        <dbReference type="Rhea" id="RHEA:17377"/>
        <dbReference type="Rhea" id="RHEA-COMP:9863"/>
        <dbReference type="Rhea" id="RHEA-COMP:13546"/>
        <dbReference type="Rhea" id="RHEA-COMP:19498"/>
        <dbReference type="Rhea" id="RHEA-COMP:19501"/>
        <dbReference type="ChEBI" id="CHEBI:15378"/>
        <dbReference type="ChEBI" id="CHEBI:29999"/>
        <dbReference type="ChEBI" id="CHEBI:57683"/>
        <dbReference type="ChEBI" id="CHEBI:58211"/>
        <dbReference type="ChEBI" id="CHEBI:137321"/>
        <dbReference type="EC" id="2.4.1.109"/>
    </reaction>
</comment>
<dbReference type="EMBL" id="JAODAN010000003">
    <property type="protein sequence ID" value="KAK1925288.1"/>
    <property type="molecule type" value="Genomic_DNA"/>
</dbReference>
<evidence type="ECO:0000256" key="2">
    <source>
        <dbReference type="ARBA" id="ARBA00004922"/>
    </source>
</evidence>
<evidence type="ECO:0000256" key="12">
    <source>
        <dbReference type="ARBA" id="ARBA00023180"/>
    </source>
</evidence>
<dbReference type="AlphaFoldDB" id="A0AAD9FSE1"/>
<evidence type="ECO:0000256" key="5">
    <source>
        <dbReference type="ARBA" id="ARBA00022676"/>
    </source>
</evidence>
<dbReference type="GO" id="GO:0004169">
    <property type="term" value="F:dolichyl-phosphate-mannose-protein mannosyltransferase activity"/>
    <property type="evidence" value="ECO:0007669"/>
    <property type="project" value="UniProtKB-UniRule"/>
</dbReference>
<feature type="compositionally biased region" description="Polar residues" evidence="16">
    <location>
        <begin position="10"/>
        <end position="39"/>
    </location>
</feature>
<dbReference type="EC" id="2.4.1.109" evidence="4 15"/>
<feature type="transmembrane region" description="Helical" evidence="15">
    <location>
        <begin position="178"/>
        <end position="204"/>
    </location>
</feature>
<proteinExistence type="inferred from homology"/>
<keyword evidence="8" id="KW-0677">Repeat</keyword>
<evidence type="ECO:0000256" key="14">
    <source>
        <dbReference type="ARBA" id="ARBA00045102"/>
    </source>
</evidence>
<dbReference type="CDD" id="cd23283">
    <property type="entry name" value="beta-trefoil_MIR_PMT1-like"/>
    <property type="match status" value="1"/>
</dbReference>
<dbReference type="PANTHER" id="PTHR10050">
    <property type="entry name" value="DOLICHYL-PHOSPHATE-MANNOSE--PROTEIN MANNOSYLTRANSFERASE"/>
    <property type="match status" value="1"/>
</dbReference>
<comment type="subcellular location">
    <subcellularLocation>
        <location evidence="1 15">Endoplasmic reticulum membrane</location>
        <topology evidence="1 15">Multi-pass membrane protein</topology>
    </subcellularLocation>
</comment>
<dbReference type="InterPro" id="IPR027005">
    <property type="entry name" value="PMT-like"/>
</dbReference>
<comment type="similarity">
    <text evidence="3 15">Belongs to the glycosyltransferase 39 family.</text>
</comment>
<feature type="domain" description="MIR" evidence="17">
    <location>
        <begin position="358"/>
        <end position="412"/>
    </location>
</feature>
<keyword evidence="9 15" id="KW-0256">Endoplasmic reticulum</keyword>
<feature type="region of interest" description="Disordered" evidence="16">
    <location>
        <begin position="820"/>
        <end position="851"/>
    </location>
</feature>
<keyword evidence="19" id="KW-1185">Reference proteome</keyword>
<evidence type="ECO:0000256" key="7">
    <source>
        <dbReference type="ARBA" id="ARBA00022692"/>
    </source>
</evidence>
<feature type="domain" description="MIR" evidence="17">
    <location>
        <begin position="499"/>
        <end position="555"/>
    </location>
</feature>
<keyword evidence="7 15" id="KW-0812">Transmembrane</keyword>
<name>A0AAD9FSE1_PAPLA</name>
<feature type="transmembrane region" description="Helical" evidence="15">
    <location>
        <begin position="255"/>
        <end position="284"/>
    </location>
</feature>
<evidence type="ECO:0000256" key="4">
    <source>
        <dbReference type="ARBA" id="ARBA00012839"/>
    </source>
</evidence>
<keyword evidence="5 15" id="KW-0328">Glycosyltransferase</keyword>
<feature type="transmembrane region" description="Helical" evidence="15">
    <location>
        <begin position="216"/>
        <end position="235"/>
    </location>
</feature>
<dbReference type="SMART" id="SM00472">
    <property type="entry name" value="MIR"/>
    <property type="match status" value="3"/>
</dbReference>
<sequence length="947" mass="107778">MPSLSPPPTSRITTQPTLAPSLTTKTSQPSLRTKPSSTGFVEADADARLRDRDDSPTVQPAFGGKRRVGKVDLGLRRREWVIVSVVCLIGAFVRLHHLSWPTSVVFDEVHFGGFASKYIRQVFFMDVHPPLAKLLITLSAKIGGFDGNFDFKDIGKDYLEPGVPYVTMRFFPAMLGLALIPLTFFTLLALRMSLASALLGALLITFDNALIAQSRLILLDSYLVFFTALTIYFWVRFANLDAEGRAFTRAWWQYLLLTGTALGAAFSCKWVGLFTIATIGLGTLRQLWLLLGNLKVTPRMWIKHFAARTLGLIVTPTLFYMAMFQIHFMILNRSGDGDGFMSSEFQHTLIGHGMADTYADVGYGSHVTIRHVHTQGGYLHSHPSPYPGGSQQQQITLYPHRDDNNVWRITNASAADGPVSYPWDELPFEKVLTGSKIRLEHISTNKRLHSHDIRPPVSEVDFQNEVSGYGFDGFAGDANDDFIVEIAPKTRGKKDKQARHRLRTLRSEFRLRHAMTGCYLFSHKVKLPEWGFDQQEVTCNKNPTWENSLWYIETNTHAQLPFDAEKVNYQKPSFLQKFWELQGVMWRTNAGLTERHAYDSRPQHWPWMRRGINFWVQEHRQVYLIGNPIVWWSSTLGVVAYLAIRAVMVIRAKRGYRDLHQPKTAFYDEVCGFLVIAWALHYLPFFLMQRQLFLHHYLPSLWFAVLCFCAVFDFITSRVRPRTRIQIATIVLILVVWSWSHFSPLTYAGEWTRGKCERAKWLRTWDFSCSDFYDNYSQYSPHSAVTSVKVSLPHAVGPDAATTTLIEEVPEPIKNVFEDPDVQPEEQTTAPVGPVNEVQMNPSTSTVPLEPVTDKIEDLRKPVGLDAGAPEVTDVNEDEGGWHGGAEENNKRQKELLEGTQDADKEKERQRLEEPETGEIKVKQMEVDDEARRLADEVMKAYEVVEP</sequence>
<comment type="function">
    <text evidence="15">Transfers mannose from Dol-P-mannose to Ser or Thr residues on proteins.</text>
</comment>
<feature type="transmembrane region" description="Helical" evidence="15">
    <location>
        <begin position="670"/>
        <end position="688"/>
    </location>
</feature>
<evidence type="ECO:0000256" key="15">
    <source>
        <dbReference type="RuleBase" id="RU367007"/>
    </source>
</evidence>
<evidence type="ECO:0000256" key="11">
    <source>
        <dbReference type="ARBA" id="ARBA00023136"/>
    </source>
</evidence>
<evidence type="ECO:0000256" key="13">
    <source>
        <dbReference type="ARBA" id="ARBA00045085"/>
    </source>
</evidence>
<evidence type="ECO:0000256" key="9">
    <source>
        <dbReference type="ARBA" id="ARBA00022824"/>
    </source>
</evidence>
<dbReference type="Gene3D" id="2.80.10.50">
    <property type="match status" value="1"/>
</dbReference>
<dbReference type="Proteomes" id="UP001182556">
    <property type="component" value="Unassembled WGS sequence"/>
</dbReference>
<feature type="transmembrane region" description="Helical" evidence="15">
    <location>
        <begin position="694"/>
        <end position="715"/>
    </location>
</feature>
<dbReference type="SUPFAM" id="SSF82109">
    <property type="entry name" value="MIR domain"/>
    <property type="match status" value="1"/>
</dbReference>
<evidence type="ECO:0000256" key="3">
    <source>
        <dbReference type="ARBA" id="ARBA00007222"/>
    </source>
</evidence>
<feature type="compositionally biased region" description="Basic and acidic residues" evidence="16">
    <location>
        <begin position="885"/>
        <end position="919"/>
    </location>
</feature>
<dbReference type="PROSITE" id="PS50919">
    <property type="entry name" value="MIR"/>
    <property type="match status" value="3"/>
</dbReference>
<keyword evidence="10 15" id="KW-1133">Transmembrane helix</keyword>
<keyword evidence="6 15" id="KW-0808">Transferase</keyword>
<dbReference type="GO" id="GO:0031502">
    <property type="term" value="C:dolichyl-phosphate-mannose-protein mannosyltransferase complex"/>
    <property type="evidence" value="ECO:0007669"/>
    <property type="project" value="UniProtKB-ARBA"/>
</dbReference>
<dbReference type="FunFam" id="2.80.10.50:FF:000034">
    <property type="entry name" value="Dolichyl-phosphate-mannose-protein mannosyltransferase 1"/>
    <property type="match status" value="1"/>
</dbReference>
<keyword evidence="11 15" id="KW-0472">Membrane</keyword>
<dbReference type="InterPro" id="IPR032421">
    <property type="entry name" value="PMT_4TMC"/>
</dbReference>
<evidence type="ECO:0000313" key="18">
    <source>
        <dbReference type="EMBL" id="KAK1925288.1"/>
    </source>
</evidence>
<feature type="transmembrane region" description="Helical" evidence="15">
    <location>
        <begin position="305"/>
        <end position="324"/>
    </location>
</feature>
<evidence type="ECO:0000256" key="10">
    <source>
        <dbReference type="ARBA" id="ARBA00022989"/>
    </source>
</evidence>
<accession>A0AAD9FSE1</accession>
<dbReference type="PANTHER" id="PTHR10050:SF50">
    <property type="entry name" value="DOLICHYL-PHOSPHATE-MANNOSE--PROTEIN MANNOSYLTRANSFERASE 1-RELATED"/>
    <property type="match status" value="1"/>
</dbReference>
<evidence type="ECO:0000256" key="6">
    <source>
        <dbReference type="ARBA" id="ARBA00022679"/>
    </source>
</evidence>
<evidence type="ECO:0000256" key="1">
    <source>
        <dbReference type="ARBA" id="ARBA00004477"/>
    </source>
</evidence>
<comment type="catalytic activity">
    <reaction evidence="13 15">
        <text>a di-trans,poly-cis-dolichyl beta-D-mannosyl phosphate + L-threonyl-[protein] = 3-O-(alpha-D-mannosyl)-L-threonyl-[protein] + a di-trans,poly-cis-dolichyl phosphate + H(+)</text>
        <dbReference type="Rhea" id="RHEA:53396"/>
        <dbReference type="Rhea" id="RHEA-COMP:11060"/>
        <dbReference type="Rhea" id="RHEA-COMP:13547"/>
        <dbReference type="Rhea" id="RHEA-COMP:19498"/>
        <dbReference type="Rhea" id="RHEA-COMP:19501"/>
        <dbReference type="ChEBI" id="CHEBI:15378"/>
        <dbReference type="ChEBI" id="CHEBI:30013"/>
        <dbReference type="ChEBI" id="CHEBI:57683"/>
        <dbReference type="ChEBI" id="CHEBI:58211"/>
        <dbReference type="ChEBI" id="CHEBI:137323"/>
        <dbReference type="EC" id="2.4.1.109"/>
    </reaction>
</comment>
<feature type="compositionally biased region" description="Polar residues" evidence="16">
    <location>
        <begin position="838"/>
        <end position="847"/>
    </location>
</feature>
<evidence type="ECO:0000259" key="17">
    <source>
        <dbReference type="PROSITE" id="PS50919"/>
    </source>
</evidence>
<reference evidence="18" key="1">
    <citation type="submission" date="2023-02" db="EMBL/GenBank/DDBJ databases">
        <title>Identification and recombinant expression of a fungal hydrolase from Papiliotrema laurentii that hydrolyzes apple cutin and clears colloidal polyester polyurethane.</title>
        <authorList>
            <consortium name="DOE Joint Genome Institute"/>
            <person name="Roman V.A."/>
            <person name="Bojanowski C."/>
            <person name="Crable B.R."/>
            <person name="Wagner D.N."/>
            <person name="Hung C.S."/>
            <person name="Nadeau L.J."/>
            <person name="Schratz L."/>
            <person name="Haridas S."/>
            <person name="Pangilinan J."/>
            <person name="Lipzen A."/>
            <person name="Na H."/>
            <person name="Yan M."/>
            <person name="Ng V."/>
            <person name="Grigoriev I.V."/>
            <person name="Spatafora J.W."/>
            <person name="Barlow D."/>
            <person name="Biffinger J."/>
            <person name="Kelley-Loughnane N."/>
            <person name="Varaljay V.A."/>
            <person name="Crookes-Goodson W.J."/>
        </authorList>
    </citation>
    <scope>NUCLEOTIDE SEQUENCE</scope>
    <source>
        <strain evidence="18">5307AH</strain>
    </source>
</reference>
<dbReference type="Pfam" id="PF02366">
    <property type="entry name" value="PMT"/>
    <property type="match status" value="1"/>
</dbReference>
<dbReference type="Pfam" id="PF02815">
    <property type="entry name" value="MIR"/>
    <property type="match status" value="1"/>
</dbReference>
<comment type="caution">
    <text evidence="18">The sequence shown here is derived from an EMBL/GenBank/DDBJ whole genome shotgun (WGS) entry which is preliminary data.</text>
</comment>
<evidence type="ECO:0000256" key="16">
    <source>
        <dbReference type="SAM" id="MobiDB-lite"/>
    </source>
</evidence>
<dbReference type="InterPro" id="IPR003342">
    <property type="entry name" value="ArnT-like_N"/>
</dbReference>
<dbReference type="Pfam" id="PF16192">
    <property type="entry name" value="PMT_4TMC"/>
    <property type="match status" value="1"/>
</dbReference>
<keyword evidence="12" id="KW-0325">Glycoprotein</keyword>
<feature type="region of interest" description="Disordered" evidence="16">
    <location>
        <begin position="1"/>
        <end position="39"/>
    </location>
</feature>
<comment type="pathway">
    <text evidence="2 15">Protein modification; protein glycosylation.</text>
</comment>
<gene>
    <name evidence="18" type="ORF">DB88DRAFT_483424</name>
</gene>
<dbReference type="InterPro" id="IPR016093">
    <property type="entry name" value="MIR_motif"/>
</dbReference>
<feature type="transmembrane region" description="Helical" evidence="15">
    <location>
        <begin position="727"/>
        <end position="747"/>
    </location>
</feature>
<feature type="domain" description="MIR" evidence="17">
    <location>
        <begin position="428"/>
        <end position="487"/>
    </location>
</feature>
<evidence type="ECO:0000313" key="19">
    <source>
        <dbReference type="Proteomes" id="UP001182556"/>
    </source>
</evidence>
<organism evidence="18 19">
    <name type="scientific">Papiliotrema laurentii</name>
    <name type="common">Cryptococcus laurentii</name>
    <dbReference type="NCBI Taxonomy" id="5418"/>
    <lineage>
        <taxon>Eukaryota</taxon>
        <taxon>Fungi</taxon>
        <taxon>Dikarya</taxon>
        <taxon>Basidiomycota</taxon>
        <taxon>Agaricomycotina</taxon>
        <taxon>Tremellomycetes</taxon>
        <taxon>Tremellales</taxon>
        <taxon>Rhynchogastremaceae</taxon>
        <taxon>Papiliotrema</taxon>
    </lineage>
</organism>
<feature type="region of interest" description="Disordered" evidence="16">
    <location>
        <begin position="863"/>
        <end position="919"/>
    </location>
</feature>